<dbReference type="Proteomes" id="UP000237271">
    <property type="component" value="Unassembled WGS sequence"/>
</dbReference>
<keyword evidence="2" id="KW-1185">Reference proteome</keyword>
<reference evidence="1 2" key="1">
    <citation type="journal article" date="2017" name="Genome Biol. Evol.">
        <title>Phytophthora megakarya and P. palmivora, closely related causal agents of cacao black pod rot, underwent increases in genome sizes and gene numbers by different mechanisms.</title>
        <authorList>
            <person name="Ali S.S."/>
            <person name="Shao J."/>
            <person name="Lary D.J."/>
            <person name="Kronmiller B."/>
            <person name="Shen D."/>
            <person name="Strem M.D."/>
            <person name="Amoako-Attah I."/>
            <person name="Akrofi A.Y."/>
            <person name="Begoude B.A."/>
            <person name="Ten Hoopen G.M."/>
            <person name="Coulibaly K."/>
            <person name="Kebe B.I."/>
            <person name="Melnick R.L."/>
            <person name="Guiltinan M.J."/>
            <person name="Tyler B.M."/>
            <person name="Meinhardt L.W."/>
            <person name="Bailey B.A."/>
        </authorList>
    </citation>
    <scope>NUCLEOTIDE SEQUENCE [LARGE SCALE GENOMIC DNA]</scope>
    <source>
        <strain evidence="2">sbr112.9</strain>
    </source>
</reference>
<proteinExistence type="predicted"/>
<dbReference type="AlphaFoldDB" id="A0A2P4X336"/>
<name>A0A2P4X336_9STRA</name>
<evidence type="ECO:0000313" key="1">
    <source>
        <dbReference type="EMBL" id="POM59959.1"/>
    </source>
</evidence>
<evidence type="ECO:0000313" key="2">
    <source>
        <dbReference type="Proteomes" id="UP000237271"/>
    </source>
</evidence>
<organism evidence="1 2">
    <name type="scientific">Phytophthora palmivora</name>
    <dbReference type="NCBI Taxonomy" id="4796"/>
    <lineage>
        <taxon>Eukaryota</taxon>
        <taxon>Sar</taxon>
        <taxon>Stramenopiles</taxon>
        <taxon>Oomycota</taxon>
        <taxon>Peronosporomycetes</taxon>
        <taxon>Peronosporales</taxon>
        <taxon>Peronosporaceae</taxon>
        <taxon>Phytophthora</taxon>
    </lineage>
</organism>
<comment type="caution">
    <text evidence="1">The sequence shown here is derived from an EMBL/GenBank/DDBJ whole genome shotgun (WGS) entry which is preliminary data.</text>
</comment>
<accession>A0A2P4X336</accession>
<gene>
    <name evidence="1" type="ORF">PHPALM_31241</name>
</gene>
<dbReference type="EMBL" id="NCKW01016973">
    <property type="protein sequence ID" value="POM59959.1"/>
    <property type="molecule type" value="Genomic_DNA"/>
</dbReference>
<protein>
    <submittedName>
        <fullName evidence="1">Uncharacterized protein</fullName>
    </submittedName>
</protein>
<sequence>METKLRLTVEVIDTGQRKQELSHGKTFPYCELVGSLMAVEQKRAKSNPAAHWCSKTSTKVPSWDHGHKKSVYKGRSKTWQYQLWN</sequence>